<dbReference type="InterPro" id="IPR029016">
    <property type="entry name" value="GAF-like_dom_sf"/>
</dbReference>
<evidence type="ECO:0000256" key="2">
    <source>
        <dbReference type="ARBA" id="ARBA00022777"/>
    </source>
</evidence>
<feature type="domain" description="GGDEF" evidence="5">
    <location>
        <begin position="368"/>
        <end position="503"/>
    </location>
</feature>
<dbReference type="Pfam" id="PF00990">
    <property type="entry name" value="GGDEF"/>
    <property type="match status" value="1"/>
</dbReference>
<sequence length="503" mass="57147">MLAELEQMYVSYNFAPRADLLVIDDTLANLRLLVNLLRENGYKVRAVSNGYEALETIKKSPPDLILLDILMPDLSGYQVCQILKQDIITQDIPIIFLSALSDGLDKVKAFSVGGSDYITKPFQVEEVLARVKNQLTIQWHKKQLQLEILEREQAQEALRSQYQREQALNRVIRAMRNSLEISTVFSTAVTEIGQLLQADWVAIVQHLSESKTWQPIVEYFPNSDLAKLVNIKLSNTGYLLTERLKLLQTFCVEDPETIINPFNQDLVEQYSRIWLPIPVDANGDAWGSLSIVRHHSVPWSESDVELAVVVTDQLAIAIEQSQLYQQLHQVNQELENLANLDGLTQVANRRRFDQILEQEWLRLRREKLPLSLILADIDYFKLYNDTYGHLSGDDCLKQVAQTINETLKRPADLVARYGGEEFVVILPNTSLPGALQVAEKIREAIYNLQLSHEKSPEKGVVTLSLGVSSLIPLAEEKPQILIKKADKALYKAKNNGKNIVCYF</sequence>
<dbReference type="GO" id="GO:0016301">
    <property type="term" value="F:kinase activity"/>
    <property type="evidence" value="ECO:0007669"/>
    <property type="project" value="UniProtKB-KW"/>
</dbReference>
<evidence type="ECO:0000259" key="4">
    <source>
        <dbReference type="PROSITE" id="PS50110"/>
    </source>
</evidence>
<dbReference type="InterPro" id="IPR050469">
    <property type="entry name" value="Diguanylate_Cyclase"/>
</dbReference>
<protein>
    <submittedName>
        <fullName evidence="6">Diguanylate cyclase (GGDEF domain)</fullName>
    </submittedName>
</protein>
<comment type="caution">
    <text evidence="6">The sequence shown here is derived from an EMBL/GenBank/DDBJ whole genome shotgun (WGS) entry which is preliminary data.</text>
</comment>
<dbReference type="SUPFAM" id="SSF55781">
    <property type="entry name" value="GAF domain-like"/>
    <property type="match status" value="1"/>
</dbReference>
<dbReference type="OrthoDB" id="9115at2"/>
<dbReference type="AlphaFoldDB" id="A0A7Z9E1A7"/>
<dbReference type="InterPro" id="IPR000160">
    <property type="entry name" value="GGDEF_dom"/>
</dbReference>
<keyword evidence="1" id="KW-0808">Transferase</keyword>
<name>A0A7Z9E1A7_9CYAN</name>
<dbReference type="InterPro" id="IPR029787">
    <property type="entry name" value="Nucleotide_cyclase"/>
</dbReference>
<keyword evidence="3" id="KW-0597">Phosphoprotein</keyword>
<dbReference type="GO" id="GO:0052621">
    <property type="term" value="F:diguanylate cyclase activity"/>
    <property type="evidence" value="ECO:0007669"/>
    <property type="project" value="TreeGrafter"/>
</dbReference>
<dbReference type="Gene3D" id="3.30.450.40">
    <property type="match status" value="1"/>
</dbReference>
<dbReference type="NCBIfam" id="TIGR00254">
    <property type="entry name" value="GGDEF"/>
    <property type="match status" value="1"/>
</dbReference>
<dbReference type="SMART" id="SM00448">
    <property type="entry name" value="REC"/>
    <property type="match status" value="1"/>
</dbReference>
<dbReference type="Gene3D" id="3.40.50.2300">
    <property type="match status" value="1"/>
</dbReference>
<dbReference type="SMART" id="SM00065">
    <property type="entry name" value="GAF"/>
    <property type="match status" value="1"/>
</dbReference>
<feature type="modified residue" description="4-aspartylphosphate" evidence="3">
    <location>
        <position position="68"/>
    </location>
</feature>
<dbReference type="GO" id="GO:0005886">
    <property type="term" value="C:plasma membrane"/>
    <property type="evidence" value="ECO:0007669"/>
    <property type="project" value="TreeGrafter"/>
</dbReference>
<organism evidence="6 7">
    <name type="scientific">Planktothrix paucivesiculata PCC 9631</name>
    <dbReference type="NCBI Taxonomy" id="671071"/>
    <lineage>
        <taxon>Bacteria</taxon>
        <taxon>Bacillati</taxon>
        <taxon>Cyanobacteriota</taxon>
        <taxon>Cyanophyceae</taxon>
        <taxon>Oscillatoriophycideae</taxon>
        <taxon>Oscillatoriales</taxon>
        <taxon>Microcoleaceae</taxon>
        <taxon>Planktothrix</taxon>
    </lineage>
</organism>
<dbReference type="PROSITE" id="PS50887">
    <property type="entry name" value="GGDEF"/>
    <property type="match status" value="1"/>
</dbReference>
<dbReference type="Gene3D" id="3.30.70.270">
    <property type="match status" value="1"/>
</dbReference>
<dbReference type="RefSeq" id="WP_083620556.1">
    <property type="nucleotide sequence ID" value="NZ_LR735015.1"/>
</dbReference>
<proteinExistence type="predicted"/>
<dbReference type="Proteomes" id="UP000182190">
    <property type="component" value="Unassembled WGS sequence"/>
</dbReference>
<dbReference type="GO" id="GO:0000160">
    <property type="term" value="P:phosphorelay signal transduction system"/>
    <property type="evidence" value="ECO:0007669"/>
    <property type="project" value="InterPro"/>
</dbReference>
<dbReference type="CDD" id="cd01949">
    <property type="entry name" value="GGDEF"/>
    <property type="match status" value="1"/>
</dbReference>
<dbReference type="InterPro" id="IPR011006">
    <property type="entry name" value="CheY-like_superfamily"/>
</dbReference>
<dbReference type="FunFam" id="3.30.70.270:FF:000001">
    <property type="entry name" value="Diguanylate cyclase domain protein"/>
    <property type="match status" value="1"/>
</dbReference>
<evidence type="ECO:0000313" key="7">
    <source>
        <dbReference type="Proteomes" id="UP000182190"/>
    </source>
</evidence>
<evidence type="ECO:0000259" key="5">
    <source>
        <dbReference type="PROSITE" id="PS50887"/>
    </source>
</evidence>
<keyword evidence="7" id="KW-1185">Reference proteome</keyword>
<dbReference type="Pfam" id="PF00072">
    <property type="entry name" value="Response_reg"/>
    <property type="match status" value="1"/>
</dbReference>
<feature type="domain" description="Response regulatory" evidence="4">
    <location>
        <begin position="19"/>
        <end position="135"/>
    </location>
</feature>
<accession>A0A7Z9E1A7</accession>
<dbReference type="SUPFAM" id="SSF52172">
    <property type="entry name" value="CheY-like"/>
    <property type="match status" value="1"/>
</dbReference>
<keyword evidence="2" id="KW-0418">Kinase</keyword>
<dbReference type="GO" id="GO:0043709">
    <property type="term" value="P:cell adhesion involved in single-species biofilm formation"/>
    <property type="evidence" value="ECO:0007669"/>
    <property type="project" value="TreeGrafter"/>
</dbReference>
<gene>
    <name evidence="6" type="ORF">PL9631_660007</name>
</gene>
<evidence type="ECO:0000313" key="6">
    <source>
        <dbReference type="EMBL" id="VXD22352.1"/>
    </source>
</evidence>
<dbReference type="PANTHER" id="PTHR45138">
    <property type="entry name" value="REGULATORY COMPONENTS OF SENSORY TRANSDUCTION SYSTEM"/>
    <property type="match status" value="1"/>
</dbReference>
<dbReference type="EMBL" id="CZCS02000208">
    <property type="protein sequence ID" value="VXD22352.1"/>
    <property type="molecule type" value="Genomic_DNA"/>
</dbReference>
<dbReference type="SMART" id="SM00267">
    <property type="entry name" value="GGDEF"/>
    <property type="match status" value="1"/>
</dbReference>
<dbReference type="InterPro" id="IPR001789">
    <property type="entry name" value="Sig_transdc_resp-reg_receiver"/>
</dbReference>
<dbReference type="SUPFAM" id="SSF55073">
    <property type="entry name" value="Nucleotide cyclase"/>
    <property type="match status" value="1"/>
</dbReference>
<dbReference type="GO" id="GO:1902201">
    <property type="term" value="P:negative regulation of bacterial-type flagellum-dependent cell motility"/>
    <property type="evidence" value="ECO:0007669"/>
    <property type="project" value="TreeGrafter"/>
</dbReference>
<dbReference type="InterPro" id="IPR003018">
    <property type="entry name" value="GAF"/>
</dbReference>
<dbReference type="InterPro" id="IPR043128">
    <property type="entry name" value="Rev_trsase/Diguanyl_cyclase"/>
</dbReference>
<dbReference type="PROSITE" id="PS50110">
    <property type="entry name" value="RESPONSE_REGULATORY"/>
    <property type="match status" value="1"/>
</dbReference>
<evidence type="ECO:0000256" key="1">
    <source>
        <dbReference type="ARBA" id="ARBA00022679"/>
    </source>
</evidence>
<dbReference type="PANTHER" id="PTHR45138:SF9">
    <property type="entry name" value="DIGUANYLATE CYCLASE DGCM-RELATED"/>
    <property type="match status" value="1"/>
</dbReference>
<reference evidence="6" key="1">
    <citation type="submission" date="2019-10" db="EMBL/GenBank/DDBJ databases">
        <authorList>
            <consortium name="Genoscope - CEA"/>
            <person name="William W."/>
        </authorList>
    </citation>
    <scope>NUCLEOTIDE SEQUENCE [LARGE SCALE GENOMIC DNA]</scope>
    <source>
        <strain evidence="6">BBR_PRJEB10994</strain>
    </source>
</reference>
<evidence type="ECO:0000256" key="3">
    <source>
        <dbReference type="PROSITE-ProRule" id="PRU00169"/>
    </source>
</evidence>
<dbReference type="Pfam" id="PF01590">
    <property type="entry name" value="GAF"/>
    <property type="match status" value="1"/>
</dbReference>